<dbReference type="Gene3D" id="3.20.80.10">
    <property type="entry name" value="Regulatory factor, effector binding domain"/>
    <property type="match status" value="1"/>
</dbReference>
<dbReference type="GO" id="GO:0003700">
    <property type="term" value="F:DNA-binding transcription factor activity"/>
    <property type="evidence" value="ECO:0007669"/>
    <property type="project" value="InterPro"/>
</dbReference>
<dbReference type="InterPro" id="IPR018062">
    <property type="entry name" value="HTH_AraC-typ_CS"/>
</dbReference>
<keyword evidence="2" id="KW-0238">DNA-binding</keyword>
<organism evidence="5 6">
    <name type="scientific">Paenibacillus contaminans</name>
    <dbReference type="NCBI Taxonomy" id="450362"/>
    <lineage>
        <taxon>Bacteria</taxon>
        <taxon>Bacillati</taxon>
        <taxon>Bacillota</taxon>
        <taxon>Bacilli</taxon>
        <taxon>Bacillales</taxon>
        <taxon>Paenibacillaceae</taxon>
        <taxon>Paenibacillus</taxon>
    </lineage>
</organism>
<protein>
    <submittedName>
        <fullName evidence="5">AraC family transcriptional regulator</fullName>
    </submittedName>
</protein>
<dbReference type="Pfam" id="PF12833">
    <property type="entry name" value="HTH_18"/>
    <property type="match status" value="1"/>
</dbReference>
<gene>
    <name evidence="5" type="ORF">DQG23_27800</name>
</gene>
<evidence type="ECO:0000313" key="5">
    <source>
        <dbReference type="EMBL" id="RAV16647.1"/>
    </source>
</evidence>
<evidence type="ECO:0000256" key="3">
    <source>
        <dbReference type="ARBA" id="ARBA00023163"/>
    </source>
</evidence>
<accession>A0A329MH11</accession>
<dbReference type="InterPro" id="IPR018060">
    <property type="entry name" value="HTH_AraC"/>
</dbReference>
<comment type="caution">
    <text evidence="5">The sequence shown here is derived from an EMBL/GenBank/DDBJ whole genome shotgun (WGS) entry which is preliminary data.</text>
</comment>
<dbReference type="InterPro" id="IPR020449">
    <property type="entry name" value="Tscrpt_reg_AraC-type_HTH"/>
</dbReference>
<keyword evidence="3" id="KW-0804">Transcription</keyword>
<dbReference type="Pfam" id="PF06445">
    <property type="entry name" value="GyrI-like"/>
    <property type="match status" value="1"/>
</dbReference>
<dbReference type="AlphaFoldDB" id="A0A329MH11"/>
<dbReference type="InterPro" id="IPR009057">
    <property type="entry name" value="Homeodomain-like_sf"/>
</dbReference>
<dbReference type="InterPro" id="IPR029442">
    <property type="entry name" value="GyrI-like"/>
</dbReference>
<evidence type="ECO:0000313" key="6">
    <source>
        <dbReference type="Proteomes" id="UP000250369"/>
    </source>
</evidence>
<proteinExistence type="predicted"/>
<dbReference type="InterPro" id="IPR010499">
    <property type="entry name" value="AraC_E-bd"/>
</dbReference>
<dbReference type="InterPro" id="IPR050959">
    <property type="entry name" value="MarA-like"/>
</dbReference>
<dbReference type="PRINTS" id="PR00032">
    <property type="entry name" value="HTHARAC"/>
</dbReference>
<dbReference type="GO" id="GO:0043565">
    <property type="term" value="F:sequence-specific DNA binding"/>
    <property type="evidence" value="ECO:0007669"/>
    <property type="project" value="InterPro"/>
</dbReference>
<dbReference type="SUPFAM" id="SSF46689">
    <property type="entry name" value="Homeodomain-like"/>
    <property type="match status" value="2"/>
</dbReference>
<evidence type="ECO:0000259" key="4">
    <source>
        <dbReference type="PROSITE" id="PS01124"/>
    </source>
</evidence>
<keyword evidence="1" id="KW-0805">Transcription regulation</keyword>
<dbReference type="SMART" id="SM00342">
    <property type="entry name" value="HTH_ARAC"/>
    <property type="match status" value="1"/>
</dbReference>
<dbReference type="EMBL" id="QMFB01000020">
    <property type="protein sequence ID" value="RAV16647.1"/>
    <property type="molecule type" value="Genomic_DNA"/>
</dbReference>
<dbReference type="Proteomes" id="UP000250369">
    <property type="component" value="Unassembled WGS sequence"/>
</dbReference>
<dbReference type="PROSITE" id="PS00041">
    <property type="entry name" value="HTH_ARAC_FAMILY_1"/>
    <property type="match status" value="1"/>
</dbReference>
<dbReference type="Gene3D" id="1.10.10.60">
    <property type="entry name" value="Homeodomain-like"/>
    <property type="match status" value="2"/>
</dbReference>
<evidence type="ECO:0000256" key="1">
    <source>
        <dbReference type="ARBA" id="ARBA00023015"/>
    </source>
</evidence>
<dbReference type="SUPFAM" id="SSF55136">
    <property type="entry name" value="Probable bacterial effector-binding domain"/>
    <property type="match status" value="1"/>
</dbReference>
<dbReference type="SMART" id="SM00871">
    <property type="entry name" value="AraC_E_bind"/>
    <property type="match status" value="1"/>
</dbReference>
<dbReference type="InterPro" id="IPR011256">
    <property type="entry name" value="Reg_factor_effector_dom_sf"/>
</dbReference>
<sequence length="297" mass="33460">MRSIRWRCELEWFNRMKDALDLMERNMEGRLDIEEIAKAAYSSPFHFQRMFQMLTGMTVAEYMRKRKLTLAAQELALSSSKVIDVSFKYGYESPEAFAKAFRKVHGISPSEARSPGVSLKAFPRISFHLSLKGDKDMDYRIVEQEAFNVIGKTIRTTCQDNQQTRDIPVLWGACHQDGTVAKLASIGKDNNVLGITLDMQTGKDEFTYMVASQTEADAASLAEGLASATILASTWVVFTSVGPAPSAIQNTFCRIYQEWFPATGYEHSGGPEMEVYLPGDVMAEDYRCEIWIPIVKK</sequence>
<name>A0A329MH11_9BACL</name>
<keyword evidence="6" id="KW-1185">Reference proteome</keyword>
<evidence type="ECO:0000256" key="2">
    <source>
        <dbReference type="ARBA" id="ARBA00023125"/>
    </source>
</evidence>
<dbReference type="PANTHER" id="PTHR47504">
    <property type="entry name" value="RIGHT ORIGIN-BINDING PROTEIN"/>
    <property type="match status" value="1"/>
</dbReference>
<dbReference type="PROSITE" id="PS01124">
    <property type="entry name" value="HTH_ARAC_FAMILY_2"/>
    <property type="match status" value="1"/>
</dbReference>
<dbReference type="PANTHER" id="PTHR47504:SF5">
    <property type="entry name" value="RIGHT ORIGIN-BINDING PROTEIN"/>
    <property type="match status" value="1"/>
</dbReference>
<feature type="domain" description="HTH araC/xylS-type" evidence="4">
    <location>
        <begin position="17"/>
        <end position="115"/>
    </location>
</feature>
<dbReference type="OrthoDB" id="9801123at2"/>
<reference evidence="5 6" key="1">
    <citation type="journal article" date="2009" name="Int. J. Syst. Evol. Microbiol.">
        <title>Paenibacillus contaminans sp. nov., isolated from a contaminated laboratory plate.</title>
        <authorList>
            <person name="Chou J.H."/>
            <person name="Lee J.H."/>
            <person name="Lin M.C."/>
            <person name="Chang P.S."/>
            <person name="Arun A.B."/>
            <person name="Young C.C."/>
            <person name="Chen W.M."/>
        </authorList>
    </citation>
    <scope>NUCLEOTIDE SEQUENCE [LARGE SCALE GENOMIC DNA]</scope>
    <source>
        <strain evidence="5 6">CKOBP-6</strain>
    </source>
</reference>